<dbReference type="GO" id="GO:0006352">
    <property type="term" value="P:DNA-templated transcription initiation"/>
    <property type="evidence" value="ECO:0007669"/>
    <property type="project" value="InterPro"/>
</dbReference>
<dbReference type="InterPro" id="IPR007627">
    <property type="entry name" value="RNA_pol_sigma70_r2"/>
</dbReference>
<dbReference type="InterPro" id="IPR013324">
    <property type="entry name" value="RNA_pol_sigma_r3/r4-like"/>
</dbReference>
<keyword evidence="5" id="KW-0804">Transcription</keyword>
<evidence type="ECO:0000313" key="9">
    <source>
        <dbReference type="EMBL" id="MBB5373430.1"/>
    </source>
</evidence>
<proteinExistence type="inferred from homology"/>
<dbReference type="Gene3D" id="1.10.10.10">
    <property type="entry name" value="Winged helix-like DNA-binding domain superfamily/Winged helix DNA-binding domain"/>
    <property type="match status" value="1"/>
</dbReference>
<dbReference type="SUPFAM" id="SSF88946">
    <property type="entry name" value="Sigma2 domain of RNA polymerase sigma factors"/>
    <property type="match status" value="1"/>
</dbReference>
<dbReference type="Pfam" id="PF04542">
    <property type="entry name" value="Sigma70_r2"/>
    <property type="match status" value="1"/>
</dbReference>
<dbReference type="PANTHER" id="PTHR43133">
    <property type="entry name" value="RNA POLYMERASE ECF-TYPE SIGMA FACTO"/>
    <property type="match status" value="1"/>
</dbReference>
<keyword evidence="10" id="KW-1185">Reference proteome</keyword>
<dbReference type="PANTHER" id="PTHR43133:SF62">
    <property type="entry name" value="RNA POLYMERASE SIGMA FACTOR SIGZ"/>
    <property type="match status" value="1"/>
</dbReference>
<keyword evidence="2" id="KW-0805">Transcription regulation</keyword>
<evidence type="ECO:0000256" key="6">
    <source>
        <dbReference type="SAM" id="MobiDB-lite"/>
    </source>
</evidence>
<gene>
    <name evidence="9" type="ORF">HNP71_001690</name>
</gene>
<protein>
    <submittedName>
        <fullName evidence="9">RNA polymerase sigma-70 factor (ECF subfamily)</fullName>
    </submittedName>
</protein>
<keyword evidence="4" id="KW-0238">DNA-binding</keyword>
<accession>A0A840VPU8</accession>
<evidence type="ECO:0000256" key="1">
    <source>
        <dbReference type="ARBA" id="ARBA00010641"/>
    </source>
</evidence>
<dbReference type="NCBIfam" id="TIGR02937">
    <property type="entry name" value="sigma70-ECF"/>
    <property type="match status" value="1"/>
</dbReference>
<dbReference type="Pfam" id="PF04545">
    <property type="entry name" value="Sigma70_r4"/>
    <property type="match status" value="1"/>
</dbReference>
<dbReference type="RefSeq" id="WP_343062361.1">
    <property type="nucleotide sequence ID" value="NZ_JACHFJ010000006.1"/>
</dbReference>
<dbReference type="Proteomes" id="UP000553706">
    <property type="component" value="Unassembled WGS sequence"/>
</dbReference>
<feature type="domain" description="RNA polymerase sigma-70 region 2" evidence="7">
    <location>
        <begin position="53"/>
        <end position="120"/>
    </location>
</feature>
<dbReference type="InterPro" id="IPR014284">
    <property type="entry name" value="RNA_pol_sigma-70_dom"/>
</dbReference>
<name>A0A840VPU8_9PROT</name>
<reference evidence="9 10" key="1">
    <citation type="submission" date="2020-08" db="EMBL/GenBank/DDBJ databases">
        <title>Genomic Encyclopedia of Type Strains, Phase IV (KMG-IV): sequencing the most valuable type-strain genomes for metagenomic binning, comparative biology and taxonomic classification.</title>
        <authorList>
            <person name="Goeker M."/>
        </authorList>
    </citation>
    <scope>NUCLEOTIDE SEQUENCE [LARGE SCALE GENOMIC DNA]</scope>
    <source>
        <strain evidence="9 10">DSM 27026</strain>
    </source>
</reference>
<evidence type="ECO:0000256" key="3">
    <source>
        <dbReference type="ARBA" id="ARBA00023082"/>
    </source>
</evidence>
<dbReference type="Gene3D" id="1.10.1740.10">
    <property type="match status" value="1"/>
</dbReference>
<feature type="domain" description="RNA polymerase sigma-70 region 4" evidence="8">
    <location>
        <begin position="154"/>
        <end position="203"/>
    </location>
</feature>
<feature type="region of interest" description="Disordered" evidence="6">
    <location>
        <begin position="123"/>
        <end position="142"/>
    </location>
</feature>
<evidence type="ECO:0000256" key="5">
    <source>
        <dbReference type="ARBA" id="ARBA00023163"/>
    </source>
</evidence>
<evidence type="ECO:0000256" key="4">
    <source>
        <dbReference type="ARBA" id="ARBA00023125"/>
    </source>
</evidence>
<dbReference type="SUPFAM" id="SSF88659">
    <property type="entry name" value="Sigma3 and sigma4 domains of RNA polymerase sigma factors"/>
    <property type="match status" value="1"/>
</dbReference>
<evidence type="ECO:0000259" key="8">
    <source>
        <dbReference type="Pfam" id="PF04545"/>
    </source>
</evidence>
<dbReference type="CDD" id="cd06171">
    <property type="entry name" value="Sigma70_r4"/>
    <property type="match status" value="1"/>
</dbReference>
<comment type="caution">
    <text evidence="9">The sequence shown here is derived from an EMBL/GenBank/DDBJ whole genome shotgun (WGS) entry which is preliminary data.</text>
</comment>
<dbReference type="InterPro" id="IPR007630">
    <property type="entry name" value="RNA_pol_sigma70_r4"/>
</dbReference>
<comment type="similarity">
    <text evidence="1">Belongs to the sigma-70 factor family. ECF subfamily.</text>
</comment>
<keyword evidence="3" id="KW-0731">Sigma factor</keyword>
<sequence>MNALDPLSPCQADSQARVPPVTALDYPAPDASALAALIGRVAASRDRTAYATLFKHFAPRVKAYLRRAGMGGAEAEELAQEVMLSLWRKAESFDPARAGAATWVFAIARNARIDHARRRREVSFPDNAPEEEGHAPSAESLTLSAEREARLRGALGALTPEQQQIVQLSFFSETPHAAIASALNLPLGTVKSRIRLGLSKLRALLEDAP</sequence>
<dbReference type="AlphaFoldDB" id="A0A840VPU8"/>
<dbReference type="InterPro" id="IPR013325">
    <property type="entry name" value="RNA_pol_sigma_r2"/>
</dbReference>
<evidence type="ECO:0000256" key="2">
    <source>
        <dbReference type="ARBA" id="ARBA00023015"/>
    </source>
</evidence>
<evidence type="ECO:0000313" key="10">
    <source>
        <dbReference type="Proteomes" id="UP000553706"/>
    </source>
</evidence>
<dbReference type="GO" id="GO:0003677">
    <property type="term" value="F:DNA binding"/>
    <property type="evidence" value="ECO:0007669"/>
    <property type="project" value="UniProtKB-KW"/>
</dbReference>
<organism evidence="9 10">
    <name type="scientific">Acidocella aromatica</name>
    <dbReference type="NCBI Taxonomy" id="1303579"/>
    <lineage>
        <taxon>Bacteria</taxon>
        <taxon>Pseudomonadati</taxon>
        <taxon>Pseudomonadota</taxon>
        <taxon>Alphaproteobacteria</taxon>
        <taxon>Acetobacterales</taxon>
        <taxon>Acidocellaceae</taxon>
        <taxon>Acidocella</taxon>
    </lineage>
</organism>
<dbReference type="InterPro" id="IPR039425">
    <property type="entry name" value="RNA_pol_sigma-70-like"/>
</dbReference>
<dbReference type="InterPro" id="IPR036388">
    <property type="entry name" value="WH-like_DNA-bd_sf"/>
</dbReference>
<evidence type="ECO:0000259" key="7">
    <source>
        <dbReference type="Pfam" id="PF04542"/>
    </source>
</evidence>
<dbReference type="GO" id="GO:0016987">
    <property type="term" value="F:sigma factor activity"/>
    <property type="evidence" value="ECO:0007669"/>
    <property type="project" value="UniProtKB-KW"/>
</dbReference>
<dbReference type="EMBL" id="JACHFJ010000006">
    <property type="protein sequence ID" value="MBB5373430.1"/>
    <property type="molecule type" value="Genomic_DNA"/>
</dbReference>